<evidence type="ECO:0000259" key="10">
    <source>
        <dbReference type="Pfam" id="PF12627"/>
    </source>
</evidence>
<feature type="domain" description="Poly A polymerase head" evidence="9">
    <location>
        <begin position="12"/>
        <end position="131"/>
    </location>
</feature>
<comment type="caution">
    <text evidence="11">The sequence shown here is derived from an EMBL/GenBank/DDBJ whole genome shotgun (WGS) entry which is preliminary data.</text>
</comment>
<sequence length="367" mass="38657">MLTTAGHDALAVGGCVRNALLGVAVSDIDIATDARPERVMDLARDAGMYPVPTGIDHGTITVVADGIPHEVTTFRHDVETDGRHAVVTFTDDVAEDAARRDFTMNALYARADGTVVDPLGGFGDLRARHLRFIGDPDARIAEDYLRILRFFRFTAWYGDPALGIDADGLAACAAGAEGLDRISAERIGQEMRKLLAARDPAPAVAAMAQAGVLARVLPGGDVTALGPLVHLGVSDWVVRLAALGGQVDRLRLSKSDAKRLAHVSQTARDTLAPFAVGDVMGPDGQDTLRLRAALIGTPPTTADLDLARRGAEARFPLVAKDLMPEITGPDLGLALARARAAWRAADGGMDRAQLVAIARNAPSSTDT</sequence>
<accession>A0ABQ4NQ10</accession>
<dbReference type="InterPro" id="IPR002646">
    <property type="entry name" value="PolA_pol_head_dom"/>
</dbReference>
<dbReference type="PANTHER" id="PTHR46173:SF1">
    <property type="entry name" value="CCA TRNA NUCLEOTIDYLTRANSFERASE 1, MITOCHONDRIAL"/>
    <property type="match status" value="1"/>
</dbReference>
<evidence type="ECO:0000256" key="3">
    <source>
        <dbReference type="ARBA" id="ARBA00022694"/>
    </source>
</evidence>
<evidence type="ECO:0000256" key="6">
    <source>
        <dbReference type="ARBA" id="ARBA00022741"/>
    </source>
</evidence>
<evidence type="ECO:0000256" key="2">
    <source>
        <dbReference type="ARBA" id="ARBA00022679"/>
    </source>
</evidence>
<evidence type="ECO:0000256" key="8">
    <source>
        <dbReference type="RuleBase" id="RU003953"/>
    </source>
</evidence>
<evidence type="ECO:0000313" key="11">
    <source>
        <dbReference type="EMBL" id="GIT96501.1"/>
    </source>
</evidence>
<dbReference type="SUPFAM" id="SSF81891">
    <property type="entry name" value="Poly A polymerase C-terminal region-like"/>
    <property type="match status" value="1"/>
</dbReference>
<organism evidence="11 12">
    <name type="scientific">Jannaschia pagri</name>
    <dbReference type="NCBI Taxonomy" id="2829797"/>
    <lineage>
        <taxon>Bacteria</taxon>
        <taxon>Pseudomonadati</taxon>
        <taxon>Pseudomonadota</taxon>
        <taxon>Alphaproteobacteria</taxon>
        <taxon>Rhodobacterales</taxon>
        <taxon>Roseobacteraceae</taxon>
        <taxon>Jannaschia</taxon>
    </lineage>
</organism>
<protein>
    <submittedName>
        <fullName evidence="11">Poly(A) polymerase</fullName>
    </submittedName>
</protein>
<dbReference type="CDD" id="cd05398">
    <property type="entry name" value="NT_ClassII-CCAase"/>
    <property type="match status" value="1"/>
</dbReference>
<dbReference type="Pfam" id="PF01743">
    <property type="entry name" value="PolyA_pol"/>
    <property type="match status" value="1"/>
</dbReference>
<name>A0ABQ4NQ10_9RHOB</name>
<keyword evidence="3" id="KW-0819">tRNA processing</keyword>
<gene>
    <name evidence="11" type="ORF">JANAI62_31240</name>
</gene>
<dbReference type="InterPro" id="IPR050264">
    <property type="entry name" value="Bact_CCA-adding_enz_type3_sf"/>
</dbReference>
<dbReference type="PANTHER" id="PTHR46173">
    <property type="entry name" value="CCA TRNA NUCLEOTIDYLTRANSFERASE 1, MITOCHONDRIAL"/>
    <property type="match status" value="1"/>
</dbReference>
<comment type="cofactor">
    <cofactor evidence="1">
        <name>Mg(2+)</name>
        <dbReference type="ChEBI" id="CHEBI:18420"/>
    </cofactor>
</comment>
<evidence type="ECO:0000313" key="12">
    <source>
        <dbReference type="Proteomes" id="UP000786693"/>
    </source>
</evidence>
<dbReference type="InterPro" id="IPR032828">
    <property type="entry name" value="PolyA_RNA-bd"/>
</dbReference>
<keyword evidence="7" id="KW-0460">Magnesium</keyword>
<feature type="domain" description="tRNA nucleotidyltransferase/poly(A) polymerase RNA and SrmB- binding" evidence="10">
    <location>
        <begin position="164"/>
        <end position="219"/>
    </location>
</feature>
<reference evidence="11 12" key="1">
    <citation type="submission" date="2021-05" db="EMBL/GenBank/DDBJ databases">
        <title>Bacteria Genome sequencing.</title>
        <authorList>
            <person name="Takabe Y."/>
            <person name="Nakajima Y."/>
            <person name="Suzuki S."/>
            <person name="Shiozaki T."/>
        </authorList>
    </citation>
    <scope>NUCLEOTIDE SEQUENCE [LARGE SCALE GENOMIC DNA]</scope>
    <source>
        <strain evidence="11 12">AI_62</strain>
    </source>
</reference>
<keyword evidence="5" id="KW-0479">Metal-binding</keyword>
<dbReference type="InterPro" id="IPR043519">
    <property type="entry name" value="NT_sf"/>
</dbReference>
<evidence type="ECO:0000256" key="7">
    <source>
        <dbReference type="ARBA" id="ARBA00022842"/>
    </source>
</evidence>
<keyword evidence="6" id="KW-0547">Nucleotide-binding</keyword>
<evidence type="ECO:0000256" key="5">
    <source>
        <dbReference type="ARBA" id="ARBA00022723"/>
    </source>
</evidence>
<dbReference type="Pfam" id="PF12627">
    <property type="entry name" value="PolyA_pol_RNAbd"/>
    <property type="match status" value="1"/>
</dbReference>
<keyword evidence="8" id="KW-0694">RNA-binding</keyword>
<proteinExistence type="inferred from homology"/>
<dbReference type="Gene3D" id="1.10.3090.10">
    <property type="entry name" value="cca-adding enzyme, domain 2"/>
    <property type="match status" value="1"/>
</dbReference>
<dbReference type="Gene3D" id="3.30.460.10">
    <property type="entry name" value="Beta Polymerase, domain 2"/>
    <property type="match status" value="1"/>
</dbReference>
<keyword evidence="4" id="KW-0548">Nucleotidyltransferase</keyword>
<evidence type="ECO:0000259" key="9">
    <source>
        <dbReference type="Pfam" id="PF01743"/>
    </source>
</evidence>
<evidence type="ECO:0000256" key="4">
    <source>
        <dbReference type="ARBA" id="ARBA00022695"/>
    </source>
</evidence>
<keyword evidence="2 8" id="KW-0808">Transferase</keyword>
<keyword evidence="12" id="KW-1185">Reference proteome</keyword>
<dbReference type="EMBL" id="BPFH01000006">
    <property type="protein sequence ID" value="GIT96501.1"/>
    <property type="molecule type" value="Genomic_DNA"/>
</dbReference>
<evidence type="ECO:0000256" key="1">
    <source>
        <dbReference type="ARBA" id="ARBA00001946"/>
    </source>
</evidence>
<comment type="similarity">
    <text evidence="8">Belongs to the tRNA nucleotidyltransferase/poly(A) polymerase family.</text>
</comment>
<dbReference type="Proteomes" id="UP000786693">
    <property type="component" value="Unassembled WGS sequence"/>
</dbReference>
<dbReference type="SUPFAM" id="SSF81301">
    <property type="entry name" value="Nucleotidyltransferase"/>
    <property type="match status" value="1"/>
</dbReference>